<keyword evidence="4" id="KW-0112">Calmodulin-binding</keyword>
<dbReference type="InterPro" id="IPR027417">
    <property type="entry name" value="P-loop_NTPase"/>
</dbReference>
<dbReference type="InterPro" id="IPR036397">
    <property type="entry name" value="RNaseH_sf"/>
</dbReference>
<evidence type="ECO:0000256" key="7">
    <source>
        <dbReference type="ARBA" id="ARBA00023203"/>
    </source>
</evidence>
<sequence>MFPKSNHETFSQKLYQTFKNHKRFTKPKLARSDFTIVHYAGDVLYQSDQFLDKNKDYVVSEHQDLLSASKCAFVGGLFSPHPVETAKSSKFSSIGSRFKLQLQQLMETLNSTQPHYIRCVKPNTVLQPAIFENATVMQQLRSGGVLEAIRIKCAGYPTHRTFSEFLSRFRILAPEVLEGDYEEKVACEKILEKMGLKGYLIGKSKIFLRGNLMAELDAQRTGIYCVAAVVIQKHVRARVDLRKYIAMRRACIRLQSYWRGVLARESYEIRRREAAAVKIQKNIRAYLARNLHVKTRISTVVIQAGMRAMVARSEYRHTRQVKAVKIIQSYWHQYRTSPKYNTVRKSSTSSQCGSNSKTSGEGLKKQRMTNLEETEEDLVLPTLLNSGGDTIDETIEMIAKESRVSPREIEEAYFIIKEPSSPVKDADKVATLRAEVASLKFCSLCDISEQSNNKTLENNLGETQIETEPVTAAAAVEKLLQNLQKPPIYPTGVVPQSYAPPSDQKMIHAPLVSGANRCFLVMELINPQNRSDIEAGESSTHSKPTKLLMYSKNPYGTTDRQASTICSHNKRFVGYNSDPLLETTECLSVIYTAKTGLNPKFDNVCGRILGQRPLPSLMEVCFEVRLEEDRTNAMGVLTTPTIDSAAFSARSSNHDSDKNNGKSIPVCEHCKKQWHTKDQCWKLHGRPPGGKKRSSNEKQNSGRAYISETTPASTSQSTDPTVSQTKTPTLGAIAQSGMPQSLGLISVDGKNPWILDSGATDHLTGSSEHFISYAPCAGNEKIRIADGSLAPIAGKGQIVPFDGFALQNVLHVPKLSYNLLSISKITRELHCKTIFLPESVYFQDMSSGRTIGTARHSRGLYILDDDTSCSSLSRAKQHRVSFPSQPYKPTQPFNLIHSDVWGPSKVTTSSKKRWFVTFIDDHTRLTWVYLITDKSEVPSIFQNFYHTIKTQFHTPIALRKGTRSCTKHPICNYVSYDNLSPQFRAFTASLDSTIIPKNIYTALECPEWKNVVMEEMKALEKNRTWEICALPKGHKTVGCKWVFSLKYKADGTLDRHKARLVAKGFTQTYGIDYSETFSPVAKLNTVRVLLSVAVNKDWPLYQLDVKNAFLNGDLVEEVYMSPRQDLKPNLVSSQGHSDHTLFTKASKTGKIAILIVYVDDIVLTGDDQTEISQLKQRMGDEFEIKDLGNLKYFLGMEVARSKEGISVSQRKYTLDLLIETGMLGCRPADTLIEFNCKLGNSDDQVSVDKEQYQRFVGKLIYISHTRPDISFAVSFVSQFIQAPYEKHMEAVNRILRYLKNTPGKRLMFRKTNRKTIEAYTDSDWAGSVIDRKSTFGYCTFVWGNLVTWRSKKQSVVVKSSAEAEYRAMSLGICEEIWLQKVLSNLHQECETPLKLFCDNKAAIRIANNPVQHDRTKHVEIDRHFIKERLDSGSICIPYIPSSQQIANVLTKGLLRPHFDLCVSKLELIDIYIPT</sequence>
<evidence type="ECO:0000256" key="3">
    <source>
        <dbReference type="ARBA" id="ARBA00022840"/>
    </source>
</evidence>
<dbReference type="GO" id="GO:0030048">
    <property type="term" value="P:actin filament-based movement"/>
    <property type="evidence" value="ECO:0007669"/>
    <property type="project" value="UniProtKB-ARBA"/>
</dbReference>
<dbReference type="GO" id="GO:0007015">
    <property type="term" value="P:actin filament organization"/>
    <property type="evidence" value="ECO:0007669"/>
    <property type="project" value="TreeGrafter"/>
</dbReference>
<dbReference type="InterPro" id="IPR043502">
    <property type="entry name" value="DNA/RNA_pol_sf"/>
</dbReference>
<dbReference type="Gene3D" id="1.20.58.530">
    <property type="match status" value="1"/>
</dbReference>
<dbReference type="GO" id="GO:0004190">
    <property type="term" value="F:aspartic-type endopeptidase activity"/>
    <property type="evidence" value="ECO:0007669"/>
    <property type="project" value="UniProtKB-KW"/>
</dbReference>
<comment type="caution">
    <text evidence="11">The sequence shown here is derived from an EMBL/GenBank/DDBJ whole genome shotgun (WGS) entry which is preliminary data.</text>
</comment>
<reference evidence="11 12" key="1">
    <citation type="submission" date="2019-08" db="EMBL/GenBank/DDBJ databases">
        <title>Draft genome sequences of two oriental melons (Cucumis melo L. var makuwa).</title>
        <authorList>
            <person name="Kwon S.-Y."/>
        </authorList>
    </citation>
    <scope>NUCLEOTIDE SEQUENCE [LARGE SCALE GENOMIC DNA]</scope>
    <source>
        <strain evidence="12">cv. Chang Bougi</strain>
        <tissue evidence="11">Leaf</tissue>
    </source>
</reference>
<evidence type="ECO:0000259" key="10">
    <source>
        <dbReference type="PROSITE" id="PS51456"/>
    </source>
</evidence>
<feature type="region of interest" description="Disordered" evidence="9">
    <location>
        <begin position="342"/>
        <end position="366"/>
    </location>
</feature>
<dbReference type="GO" id="GO:0051015">
    <property type="term" value="F:actin filament binding"/>
    <property type="evidence" value="ECO:0007669"/>
    <property type="project" value="TreeGrafter"/>
</dbReference>
<dbReference type="InterPro" id="IPR001609">
    <property type="entry name" value="Myosin_head_motor_dom-like"/>
</dbReference>
<evidence type="ECO:0000256" key="5">
    <source>
        <dbReference type="ARBA" id="ARBA00023123"/>
    </source>
</evidence>
<dbReference type="GO" id="GO:0003676">
    <property type="term" value="F:nucleic acid binding"/>
    <property type="evidence" value="ECO:0007669"/>
    <property type="project" value="InterPro"/>
</dbReference>
<dbReference type="Pfam" id="PF22936">
    <property type="entry name" value="Pol_BBD"/>
    <property type="match status" value="1"/>
</dbReference>
<organism evidence="11 12">
    <name type="scientific">Cucumis melo var. makuwa</name>
    <name type="common">Oriental melon</name>
    <dbReference type="NCBI Taxonomy" id="1194695"/>
    <lineage>
        <taxon>Eukaryota</taxon>
        <taxon>Viridiplantae</taxon>
        <taxon>Streptophyta</taxon>
        <taxon>Embryophyta</taxon>
        <taxon>Tracheophyta</taxon>
        <taxon>Spermatophyta</taxon>
        <taxon>Magnoliopsida</taxon>
        <taxon>eudicotyledons</taxon>
        <taxon>Gunneridae</taxon>
        <taxon>Pentapetalae</taxon>
        <taxon>rosids</taxon>
        <taxon>fabids</taxon>
        <taxon>Cucurbitales</taxon>
        <taxon>Cucurbitaceae</taxon>
        <taxon>Benincaseae</taxon>
        <taxon>Cucumis</taxon>
    </lineage>
</organism>
<proteinExistence type="inferred from homology"/>
<evidence type="ECO:0000256" key="2">
    <source>
        <dbReference type="ARBA" id="ARBA00022750"/>
    </source>
</evidence>
<dbReference type="GO" id="GO:0005524">
    <property type="term" value="F:ATP binding"/>
    <property type="evidence" value="ECO:0007669"/>
    <property type="project" value="UniProtKB-KW"/>
</dbReference>
<dbReference type="Pfam" id="PF00063">
    <property type="entry name" value="Myosin_head"/>
    <property type="match status" value="1"/>
</dbReference>
<dbReference type="Proteomes" id="UP000321947">
    <property type="component" value="Unassembled WGS sequence"/>
</dbReference>
<dbReference type="Gene3D" id="3.40.850.10">
    <property type="entry name" value="Kinesin motor domain"/>
    <property type="match status" value="1"/>
</dbReference>
<evidence type="ECO:0000313" key="11">
    <source>
        <dbReference type="EMBL" id="TYK17997.1"/>
    </source>
</evidence>
<evidence type="ECO:0000256" key="8">
    <source>
        <dbReference type="PROSITE-ProRule" id="PRU00782"/>
    </source>
</evidence>
<keyword evidence="1" id="KW-0547">Nucleotide-binding</keyword>
<protein>
    <submittedName>
        <fullName evidence="11">Myosin-9 isoform X2</fullName>
    </submittedName>
</protein>
<dbReference type="InterPro" id="IPR036961">
    <property type="entry name" value="Kinesin_motor_dom_sf"/>
</dbReference>
<name>A0A5D3D271_CUCMM</name>
<dbReference type="InterPro" id="IPR054722">
    <property type="entry name" value="PolX-like_BBD"/>
</dbReference>
<dbReference type="GO" id="GO:0005516">
    <property type="term" value="F:calmodulin binding"/>
    <property type="evidence" value="ECO:0007669"/>
    <property type="project" value="UniProtKB-KW"/>
</dbReference>
<dbReference type="GO" id="GO:0016020">
    <property type="term" value="C:membrane"/>
    <property type="evidence" value="ECO:0007669"/>
    <property type="project" value="TreeGrafter"/>
</dbReference>
<dbReference type="PROSITE" id="PS51456">
    <property type="entry name" value="MYOSIN_MOTOR"/>
    <property type="match status" value="1"/>
</dbReference>
<keyword evidence="3" id="KW-0067">ATP-binding</keyword>
<dbReference type="GO" id="GO:0000146">
    <property type="term" value="F:microfilament motor activity"/>
    <property type="evidence" value="ECO:0007669"/>
    <property type="project" value="TreeGrafter"/>
</dbReference>
<dbReference type="PROSITE" id="PS50096">
    <property type="entry name" value="IQ"/>
    <property type="match status" value="3"/>
</dbReference>
<dbReference type="GO" id="GO:0016459">
    <property type="term" value="C:myosin complex"/>
    <property type="evidence" value="ECO:0007669"/>
    <property type="project" value="UniProtKB-KW"/>
</dbReference>
<keyword evidence="6" id="KW-0505">Motor protein</keyword>
<dbReference type="PANTHER" id="PTHR13140">
    <property type="entry name" value="MYOSIN"/>
    <property type="match status" value="1"/>
</dbReference>
<feature type="region of interest" description="Disordered" evidence="9">
    <location>
        <begin position="681"/>
        <end position="725"/>
    </location>
</feature>
<feature type="compositionally biased region" description="Polar residues" evidence="9">
    <location>
        <begin position="697"/>
        <end position="725"/>
    </location>
</feature>
<dbReference type="EMBL" id="SSTD01007940">
    <property type="protein sequence ID" value="TYK17997.1"/>
    <property type="molecule type" value="Genomic_DNA"/>
</dbReference>
<dbReference type="SUPFAM" id="SSF56672">
    <property type="entry name" value="DNA/RNA polymerases"/>
    <property type="match status" value="1"/>
</dbReference>
<evidence type="ECO:0000313" key="12">
    <source>
        <dbReference type="Proteomes" id="UP000321947"/>
    </source>
</evidence>
<dbReference type="Pfam" id="PF07727">
    <property type="entry name" value="RVT_2"/>
    <property type="match status" value="2"/>
</dbReference>
<dbReference type="Gene3D" id="1.20.120.720">
    <property type="entry name" value="Myosin VI head, motor domain, U50 subdomain"/>
    <property type="match status" value="1"/>
</dbReference>
<dbReference type="SMART" id="SM00015">
    <property type="entry name" value="IQ"/>
    <property type="match status" value="4"/>
</dbReference>
<feature type="compositionally biased region" description="Polar residues" evidence="9">
    <location>
        <begin position="342"/>
        <end position="359"/>
    </location>
</feature>
<dbReference type="InterPro" id="IPR012337">
    <property type="entry name" value="RNaseH-like_sf"/>
</dbReference>
<dbReference type="Pfam" id="PF00612">
    <property type="entry name" value="IQ"/>
    <property type="match status" value="3"/>
</dbReference>
<evidence type="ECO:0000256" key="1">
    <source>
        <dbReference type="ARBA" id="ARBA00022741"/>
    </source>
</evidence>
<comment type="similarity">
    <text evidence="8">Belongs to the TRAFAC class myosin-kinesin ATPase superfamily. Myosin family.</text>
</comment>
<keyword evidence="2" id="KW-0378">Hydrolase</keyword>
<dbReference type="SUPFAM" id="SSF53098">
    <property type="entry name" value="Ribonuclease H-like"/>
    <property type="match status" value="1"/>
</dbReference>
<dbReference type="Gene3D" id="3.30.420.10">
    <property type="entry name" value="Ribonuclease H-like superfamily/Ribonuclease H"/>
    <property type="match status" value="1"/>
</dbReference>
<evidence type="ECO:0000256" key="6">
    <source>
        <dbReference type="ARBA" id="ARBA00023175"/>
    </source>
</evidence>
<dbReference type="InterPro" id="IPR013103">
    <property type="entry name" value="RVT_2"/>
</dbReference>
<dbReference type="Gene3D" id="6.20.240.20">
    <property type="match status" value="1"/>
</dbReference>
<keyword evidence="2" id="KW-0645">Protease</keyword>
<dbReference type="SUPFAM" id="SSF52540">
    <property type="entry name" value="P-loop containing nucleoside triphosphate hydrolases"/>
    <property type="match status" value="1"/>
</dbReference>
<dbReference type="CDD" id="cd09272">
    <property type="entry name" value="RNase_HI_RT_Ty1"/>
    <property type="match status" value="1"/>
</dbReference>
<evidence type="ECO:0000256" key="9">
    <source>
        <dbReference type="SAM" id="MobiDB-lite"/>
    </source>
</evidence>
<comment type="caution">
    <text evidence="8">Lacks conserved residue(s) required for the propagation of feature annotation.</text>
</comment>
<keyword evidence="7 8" id="KW-0009">Actin-binding</keyword>
<feature type="domain" description="Myosin motor" evidence="10">
    <location>
        <begin position="1"/>
        <end position="221"/>
    </location>
</feature>
<dbReference type="GO" id="GO:0005737">
    <property type="term" value="C:cytoplasm"/>
    <property type="evidence" value="ECO:0007669"/>
    <property type="project" value="TreeGrafter"/>
</dbReference>
<dbReference type="InterPro" id="IPR000048">
    <property type="entry name" value="IQ_motif_EF-hand-BS"/>
</dbReference>
<keyword evidence="5 8" id="KW-0518">Myosin</keyword>
<dbReference type="Gene3D" id="1.20.5.190">
    <property type="match status" value="2"/>
</dbReference>
<feature type="compositionally biased region" description="Basic residues" evidence="9">
    <location>
        <begin position="683"/>
        <end position="693"/>
    </location>
</feature>
<gene>
    <name evidence="11" type="ORF">E5676_scaffold306G003060</name>
</gene>
<keyword evidence="2" id="KW-0064">Aspartyl protease</keyword>
<dbReference type="PANTHER" id="PTHR13140:SF866">
    <property type="entry name" value="MYOSIN-16"/>
    <property type="match status" value="1"/>
</dbReference>
<evidence type="ECO:0000256" key="4">
    <source>
        <dbReference type="ARBA" id="ARBA00022860"/>
    </source>
</evidence>
<accession>A0A5D3D271</accession>
<feature type="region of interest" description="Actin-binding" evidence="8">
    <location>
        <begin position="102"/>
        <end position="124"/>
    </location>
</feature>
<dbReference type="SMART" id="SM00242">
    <property type="entry name" value="MYSc"/>
    <property type="match status" value="1"/>
</dbReference>